<dbReference type="PANTHER" id="PTHR11941">
    <property type="entry name" value="ENOYL-COA HYDRATASE-RELATED"/>
    <property type="match status" value="1"/>
</dbReference>
<dbReference type="AlphaFoldDB" id="B8FIZ5"/>
<accession>B8FIZ5</accession>
<reference evidence="4 5" key="1">
    <citation type="journal article" date="2012" name="Environ. Microbiol.">
        <title>The genome sequence of Desulfatibacillum alkenivorans AK-01: a blueprint for anaerobic alkane oxidation.</title>
        <authorList>
            <person name="Callaghan A.V."/>
            <person name="Morris B.E."/>
            <person name="Pereira I.A."/>
            <person name="McInerney M.J."/>
            <person name="Austin R.N."/>
            <person name="Groves J.T."/>
            <person name="Kukor J.J."/>
            <person name="Suflita J.M."/>
            <person name="Young L.Y."/>
            <person name="Zylstra G.J."/>
            <person name="Wawrik B."/>
        </authorList>
    </citation>
    <scope>NUCLEOTIDE SEQUENCE [LARGE SCALE GENOMIC DNA]</scope>
    <source>
        <strain evidence="4 5">AK-01</strain>
    </source>
</reference>
<keyword evidence="2" id="KW-0456">Lyase</keyword>
<organism evidence="4 5">
    <name type="scientific">Desulfatibacillum aliphaticivorans</name>
    <dbReference type="NCBI Taxonomy" id="218208"/>
    <lineage>
        <taxon>Bacteria</taxon>
        <taxon>Pseudomonadati</taxon>
        <taxon>Thermodesulfobacteriota</taxon>
        <taxon>Desulfobacteria</taxon>
        <taxon>Desulfobacterales</taxon>
        <taxon>Desulfatibacillaceae</taxon>
        <taxon>Desulfatibacillum</taxon>
    </lineage>
</organism>
<dbReference type="KEGG" id="dal:Dalk_2694"/>
<comment type="similarity">
    <text evidence="1 3">Belongs to the enoyl-CoA hydratase/isomerase family.</text>
</comment>
<dbReference type="InterPro" id="IPR014748">
    <property type="entry name" value="Enoyl-CoA_hydra_C"/>
</dbReference>
<dbReference type="RefSeq" id="WP_015947456.1">
    <property type="nucleotide sequence ID" value="NC_011768.1"/>
</dbReference>
<dbReference type="Gene3D" id="1.10.12.10">
    <property type="entry name" value="Lyase 2-enoyl-coa Hydratase, Chain A, domain 2"/>
    <property type="match status" value="1"/>
</dbReference>
<evidence type="ECO:0000256" key="1">
    <source>
        <dbReference type="ARBA" id="ARBA00005254"/>
    </source>
</evidence>
<dbReference type="HOGENOM" id="CLU_009834_7_2_7"/>
<dbReference type="InterPro" id="IPR029045">
    <property type="entry name" value="ClpP/crotonase-like_dom_sf"/>
</dbReference>
<dbReference type="Pfam" id="PF00378">
    <property type="entry name" value="ECH_1"/>
    <property type="match status" value="1"/>
</dbReference>
<dbReference type="GO" id="GO:0016829">
    <property type="term" value="F:lyase activity"/>
    <property type="evidence" value="ECO:0007669"/>
    <property type="project" value="UniProtKB-KW"/>
</dbReference>
<evidence type="ECO:0000313" key="4">
    <source>
        <dbReference type="EMBL" id="ACL04386.1"/>
    </source>
</evidence>
<dbReference type="Proteomes" id="UP000000739">
    <property type="component" value="Chromosome"/>
</dbReference>
<dbReference type="InterPro" id="IPR018376">
    <property type="entry name" value="Enoyl-CoA_hyd/isom_CS"/>
</dbReference>
<evidence type="ECO:0000313" key="5">
    <source>
        <dbReference type="Proteomes" id="UP000000739"/>
    </source>
</evidence>
<dbReference type="Gene3D" id="3.90.226.10">
    <property type="entry name" value="2-enoyl-CoA Hydratase, Chain A, domain 1"/>
    <property type="match status" value="1"/>
</dbReference>
<dbReference type="eggNOG" id="COG1024">
    <property type="taxonomic scope" value="Bacteria"/>
</dbReference>
<name>B8FIZ5_DESAL</name>
<keyword evidence="5" id="KW-1185">Reference proteome</keyword>
<dbReference type="CDD" id="cd06558">
    <property type="entry name" value="crotonase-like"/>
    <property type="match status" value="1"/>
</dbReference>
<dbReference type="InterPro" id="IPR001753">
    <property type="entry name" value="Enoyl-CoA_hydra/iso"/>
</dbReference>
<dbReference type="GO" id="GO:0006635">
    <property type="term" value="P:fatty acid beta-oxidation"/>
    <property type="evidence" value="ECO:0007669"/>
    <property type="project" value="TreeGrafter"/>
</dbReference>
<protein>
    <submittedName>
        <fullName evidence="4">Enoyl-CoA hydratase/isomerase</fullName>
    </submittedName>
</protein>
<evidence type="ECO:0000256" key="3">
    <source>
        <dbReference type="RuleBase" id="RU003707"/>
    </source>
</evidence>
<gene>
    <name evidence="4" type="ordered locus">Dalk_2694</name>
</gene>
<dbReference type="PROSITE" id="PS00166">
    <property type="entry name" value="ENOYL_COA_HYDRATASE"/>
    <property type="match status" value="1"/>
</dbReference>
<dbReference type="EMBL" id="CP001322">
    <property type="protein sequence ID" value="ACL04386.1"/>
    <property type="molecule type" value="Genomic_DNA"/>
</dbReference>
<proteinExistence type="inferred from homology"/>
<sequence length="253" mass="27283">MGFETIQYEQKGPVGVLTLNRPNCLNAINYPMRDELEECLDQRMHDTETRVLVVTGAGRGFSAGLDIKDSNITNPEWGFTPASAYVRQKSFSDLILQMRRIPQPLIAAVNGAAAGAGFSITLACDIRLASSQAKFSAAYINIGVGGADMGCSWLFPRAVGNGNASRYMMTGDLFDANEALRMGLVQQIVDPDKLMDEALALAGKMASKSPLGLKLTKEAMDQNTGNVSLEQAIKLEDRNQAMCIAQLATGKLE</sequence>
<dbReference type="SUPFAM" id="SSF52096">
    <property type="entry name" value="ClpP/crotonase"/>
    <property type="match status" value="1"/>
</dbReference>
<dbReference type="PANTHER" id="PTHR11941:SF130">
    <property type="entry name" value="ENOYL-COA HYDRATASE ECHA12-RELATED"/>
    <property type="match status" value="1"/>
</dbReference>
<evidence type="ECO:0000256" key="2">
    <source>
        <dbReference type="ARBA" id="ARBA00023239"/>
    </source>
</evidence>